<dbReference type="GO" id="GO:0016874">
    <property type="term" value="F:ligase activity"/>
    <property type="evidence" value="ECO:0007669"/>
    <property type="project" value="UniProtKB-KW"/>
</dbReference>
<proteinExistence type="predicted"/>
<reference evidence="1" key="1">
    <citation type="journal article" date="2014" name="PLoS ONE">
        <title>Transcriptome-Based Identification of ABC Transporters in the Western Tarnished Plant Bug Lygus hesperus.</title>
        <authorList>
            <person name="Hull J.J."/>
            <person name="Chaney K."/>
            <person name="Geib S.M."/>
            <person name="Fabrick J.A."/>
            <person name="Brent C.S."/>
            <person name="Walsh D."/>
            <person name="Lavine L.C."/>
        </authorList>
    </citation>
    <scope>NUCLEOTIDE SEQUENCE</scope>
</reference>
<protein>
    <submittedName>
        <fullName evidence="1">DNA ligase</fullName>
    </submittedName>
</protein>
<gene>
    <name evidence="1" type="primary">lig_9</name>
    <name evidence="1" type="ORF">CM83_98748</name>
</gene>
<sequence>MKETYCPTLRYGYSWDMVSTVNDPETMPEDPKWLFKGSDVVVFCSASEEKYCSKVLNIDWERSEGVTNEVYLWKVEVGHSWLVCKSVSGTDCPTISNKIWKKIKTVDHTDEVPKGSKWAMEDGKVIVWCGAAEKQYCSKWLDMSWEETGGVTSQQPRRPKITGGWFTKKNRLRGPDGYVVVAITCIARRKSRCPHVTGGGPWHRIKHVDK</sequence>
<name>A0A0A9YT71_LYGHE</name>
<evidence type="ECO:0000313" key="1">
    <source>
        <dbReference type="EMBL" id="JAG34821.1"/>
    </source>
</evidence>
<keyword evidence="1" id="KW-0436">Ligase</keyword>
<organism evidence="1">
    <name type="scientific">Lygus hesperus</name>
    <name type="common">Western plant bug</name>
    <dbReference type="NCBI Taxonomy" id="30085"/>
    <lineage>
        <taxon>Eukaryota</taxon>
        <taxon>Metazoa</taxon>
        <taxon>Ecdysozoa</taxon>
        <taxon>Arthropoda</taxon>
        <taxon>Hexapoda</taxon>
        <taxon>Insecta</taxon>
        <taxon>Pterygota</taxon>
        <taxon>Neoptera</taxon>
        <taxon>Paraneoptera</taxon>
        <taxon>Hemiptera</taxon>
        <taxon>Heteroptera</taxon>
        <taxon>Panheteroptera</taxon>
        <taxon>Cimicomorpha</taxon>
        <taxon>Miridae</taxon>
        <taxon>Mirini</taxon>
        <taxon>Lygus</taxon>
    </lineage>
</organism>
<accession>A0A0A9YT71</accession>
<dbReference type="EMBL" id="GBHO01008783">
    <property type="protein sequence ID" value="JAG34821.1"/>
    <property type="molecule type" value="Transcribed_RNA"/>
</dbReference>
<reference evidence="1" key="2">
    <citation type="submission" date="2014-07" db="EMBL/GenBank/DDBJ databases">
        <authorList>
            <person name="Hull J."/>
        </authorList>
    </citation>
    <scope>NUCLEOTIDE SEQUENCE</scope>
</reference>
<dbReference type="AlphaFoldDB" id="A0A0A9YT71"/>